<feature type="domain" description="Major facilitator superfamily associated" evidence="9">
    <location>
        <begin position="2"/>
        <end position="355"/>
    </location>
</feature>
<feature type="transmembrane region" description="Helical" evidence="8">
    <location>
        <begin position="200"/>
        <end position="225"/>
    </location>
</feature>
<feature type="transmembrane region" description="Helical" evidence="8">
    <location>
        <begin position="67"/>
        <end position="83"/>
    </location>
</feature>
<sequence length="386" mass="42098">MTWLSCYYGSFYFVFGIYVPFWAVWMHWLGLSADKIGLVIGAGVVTRCIVNLFVLPRFHHHSQLIPMLRVITIGSTVFAAWHLTAGPDLGWLLLLSVLVNAMLGPSFPVTDTIASHYGRAGLLDYGKVRLWGSAAFILGTTSAGLLADQHGPGVIVPLAVVALVVASCWVMVTPQTLPVTSNQASTPRPKLRQVLLEKRVLLLMAILSLIHGSHATYYAFSAIYWGSAGMSESTVSYLWSIGVGVEIIIFAFSQRLFRDWSIVGLLWLSILAVTIRWLMTAMTTDILWLFAAQSLHGITFGVTHLAAMQFIRQQPTEKVLALQALYSAIPMGAVLAVMTMASGPLYDALLGQAFFVMAGTGVLAAVVLLFSASTLNDKTMKTEKKQ</sequence>
<keyword evidence="4" id="KW-0997">Cell inner membrane</keyword>
<feature type="transmembrane region" description="Helical" evidence="8">
    <location>
        <begin position="89"/>
        <end position="107"/>
    </location>
</feature>
<keyword evidence="3" id="KW-1003">Cell membrane</keyword>
<evidence type="ECO:0000256" key="1">
    <source>
        <dbReference type="ARBA" id="ARBA00004429"/>
    </source>
</evidence>
<feature type="transmembrane region" description="Helical" evidence="8">
    <location>
        <begin position="260"/>
        <end position="280"/>
    </location>
</feature>
<evidence type="ECO:0000313" key="10">
    <source>
        <dbReference type="EMBL" id="RXJ72348.1"/>
    </source>
</evidence>
<keyword evidence="2" id="KW-0813">Transport</keyword>
<feature type="transmembrane region" description="Helical" evidence="8">
    <location>
        <begin position="36"/>
        <end position="55"/>
    </location>
</feature>
<feature type="transmembrane region" description="Helical" evidence="8">
    <location>
        <begin position="153"/>
        <end position="172"/>
    </location>
</feature>
<keyword evidence="7 8" id="KW-0472">Membrane</keyword>
<evidence type="ECO:0000259" key="9">
    <source>
        <dbReference type="Pfam" id="PF12832"/>
    </source>
</evidence>
<dbReference type="NCBIfam" id="NF037955">
    <property type="entry name" value="mfs"/>
    <property type="match status" value="1"/>
</dbReference>
<dbReference type="SUPFAM" id="SSF103473">
    <property type="entry name" value="MFS general substrate transporter"/>
    <property type="match status" value="1"/>
</dbReference>
<evidence type="ECO:0000256" key="6">
    <source>
        <dbReference type="ARBA" id="ARBA00022989"/>
    </source>
</evidence>
<feature type="transmembrane region" description="Helical" evidence="8">
    <location>
        <begin position="353"/>
        <end position="375"/>
    </location>
</feature>
<feature type="transmembrane region" description="Helical" evidence="8">
    <location>
        <begin position="128"/>
        <end position="147"/>
    </location>
</feature>
<feature type="transmembrane region" description="Helical" evidence="8">
    <location>
        <begin position="237"/>
        <end position="253"/>
    </location>
</feature>
<evidence type="ECO:0000256" key="4">
    <source>
        <dbReference type="ARBA" id="ARBA00022519"/>
    </source>
</evidence>
<dbReference type="InterPro" id="IPR026032">
    <property type="entry name" value="HcaT-like"/>
</dbReference>
<organism evidence="10 11">
    <name type="scientific">Veronia nyctiphanis</name>
    <dbReference type="NCBI Taxonomy" id="1278244"/>
    <lineage>
        <taxon>Bacteria</taxon>
        <taxon>Pseudomonadati</taxon>
        <taxon>Pseudomonadota</taxon>
        <taxon>Gammaproteobacteria</taxon>
        <taxon>Vibrionales</taxon>
        <taxon>Vibrionaceae</taxon>
        <taxon>Veronia</taxon>
    </lineage>
</organism>
<dbReference type="InterPro" id="IPR024989">
    <property type="entry name" value="MFS_assoc_dom"/>
</dbReference>
<dbReference type="GO" id="GO:0015528">
    <property type="term" value="F:lactose:proton symporter activity"/>
    <property type="evidence" value="ECO:0007669"/>
    <property type="project" value="TreeGrafter"/>
</dbReference>
<evidence type="ECO:0000256" key="2">
    <source>
        <dbReference type="ARBA" id="ARBA00022448"/>
    </source>
</evidence>
<dbReference type="EMBL" id="PEIB01000022">
    <property type="protein sequence ID" value="RXJ72348.1"/>
    <property type="molecule type" value="Genomic_DNA"/>
</dbReference>
<dbReference type="Gene3D" id="1.20.1250.20">
    <property type="entry name" value="MFS general substrate transporter like domains"/>
    <property type="match status" value="2"/>
</dbReference>
<feature type="transmembrane region" description="Helical" evidence="8">
    <location>
        <begin position="319"/>
        <end position="341"/>
    </location>
</feature>
<comment type="subcellular location">
    <subcellularLocation>
        <location evidence="1">Cell inner membrane</location>
        <topology evidence="1">Multi-pass membrane protein</topology>
    </subcellularLocation>
</comment>
<gene>
    <name evidence="10" type="ORF">CS022_16080</name>
</gene>
<reference evidence="10 11" key="1">
    <citation type="submission" date="2017-10" db="EMBL/GenBank/DDBJ databases">
        <title>Nyctiphanis sp. nov., isolated from the stomach of the euphausiid Nyctiphanes simplex (Hansen, 1911) in the Gulf of California.</title>
        <authorList>
            <person name="Gomez-Gil B."/>
            <person name="Aguilar-Mendez M."/>
            <person name="Lopez-Cortes A."/>
            <person name="Gomez-Gutierrez J."/>
            <person name="Roque A."/>
            <person name="Lang E."/>
            <person name="Gonzalez-Castillo A."/>
        </authorList>
    </citation>
    <scope>NUCLEOTIDE SEQUENCE [LARGE SCALE GENOMIC DNA]</scope>
    <source>
        <strain evidence="10 11">CAIM 600</strain>
    </source>
</reference>
<feature type="transmembrane region" description="Helical" evidence="8">
    <location>
        <begin position="12"/>
        <end position="30"/>
    </location>
</feature>
<dbReference type="InterPro" id="IPR036259">
    <property type="entry name" value="MFS_trans_sf"/>
</dbReference>
<name>A0A4V1LSN8_9GAMM</name>
<dbReference type="GO" id="GO:0005886">
    <property type="term" value="C:plasma membrane"/>
    <property type="evidence" value="ECO:0007669"/>
    <property type="project" value="UniProtKB-SubCell"/>
</dbReference>
<evidence type="ECO:0000256" key="8">
    <source>
        <dbReference type="SAM" id="Phobius"/>
    </source>
</evidence>
<dbReference type="Proteomes" id="UP000290287">
    <property type="component" value="Unassembled WGS sequence"/>
</dbReference>
<accession>A0A4V1LSN8</accession>
<keyword evidence="6 8" id="KW-1133">Transmembrane helix</keyword>
<keyword evidence="11" id="KW-1185">Reference proteome</keyword>
<comment type="caution">
    <text evidence="10">The sequence shown here is derived from an EMBL/GenBank/DDBJ whole genome shotgun (WGS) entry which is preliminary data.</text>
</comment>
<dbReference type="NCBIfam" id="NF008346">
    <property type="entry name" value="PRK11128.1"/>
    <property type="match status" value="1"/>
</dbReference>
<evidence type="ECO:0000256" key="5">
    <source>
        <dbReference type="ARBA" id="ARBA00022692"/>
    </source>
</evidence>
<evidence type="ECO:0000256" key="7">
    <source>
        <dbReference type="ARBA" id="ARBA00023136"/>
    </source>
</evidence>
<dbReference type="PANTHER" id="PTHR23522">
    <property type="entry name" value="BLL5896 PROTEIN"/>
    <property type="match status" value="1"/>
</dbReference>
<dbReference type="PANTHER" id="PTHR23522:SF10">
    <property type="entry name" value="3-PHENYLPROPIONIC ACID TRANSPORTER-RELATED"/>
    <property type="match status" value="1"/>
</dbReference>
<dbReference type="GO" id="GO:0030395">
    <property type="term" value="F:lactose binding"/>
    <property type="evidence" value="ECO:0007669"/>
    <property type="project" value="TreeGrafter"/>
</dbReference>
<protein>
    <submittedName>
        <fullName evidence="10">3-phenylpropionate MFS transporter</fullName>
    </submittedName>
</protein>
<dbReference type="OrthoDB" id="9150135at2"/>
<keyword evidence="5 8" id="KW-0812">Transmembrane</keyword>
<feature type="transmembrane region" description="Helical" evidence="8">
    <location>
        <begin position="286"/>
        <end position="307"/>
    </location>
</feature>
<dbReference type="AlphaFoldDB" id="A0A4V1LSN8"/>
<proteinExistence type="predicted"/>
<evidence type="ECO:0000313" key="11">
    <source>
        <dbReference type="Proteomes" id="UP000290287"/>
    </source>
</evidence>
<dbReference type="PIRSF" id="PIRSF004925">
    <property type="entry name" value="HcaT"/>
    <property type="match status" value="1"/>
</dbReference>
<dbReference type="Pfam" id="PF12832">
    <property type="entry name" value="MFS_1_like"/>
    <property type="match status" value="1"/>
</dbReference>
<evidence type="ECO:0000256" key="3">
    <source>
        <dbReference type="ARBA" id="ARBA00022475"/>
    </source>
</evidence>